<sequence>MLPSNSVCEPSPSDVTLTVDNSGRTLVRFTSRSRTPSPALAMKEGQNDSESSTESETVQCTRTFASASLGLSGSSGTKLSETAYFAAMNKLTNDSGWTLPVFDLESLRQRCPPSSLDICLIGMYPFAGSQYVLATGERVVLVTGQEDKKTKKNTAKKIFKLYSKGKPERVAEIILVSSLSGFSSDTALSALEDLKKAKFADGGVYSLSPLDNLVRAVLYLHQCEPDHAQAALFSIPKKKLVEVLTTHYYLLHEDGTHFTPLAQLLRKHQPAVFLQGLLQLHDKYILSLDTLLTLLGASRPDAHQNELAIGFMEAVLNDKGRVDSFAATVIPLCSVYLERIRSHRRKR</sequence>
<accession>A0ABN8S1M9</accession>
<feature type="non-terminal residue" evidence="2">
    <location>
        <position position="347"/>
    </location>
</feature>
<gene>
    <name evidence="2" type="ORF">PEVE_00014985</name>
</gene>
<comment type="caution">
    <text evidence="2">The sequence shown here is derived from an EMBL/GenBank/DDBJ whole genome shotgun (WGS) entry which is preliminary data.</text>
</comment>
<dbReference type="PANTHER" id="PTHR28633:SF1">
    <property type="entry name" value="BLOC-2 COMPLEX MEMBER HPS3"/>
    <property type="match status" value="1"/>
</dbReference>
<evidence type="ECO:0000313" key="2">
    <source>
        <dbReference type="EMBL" id="CAH3183618.1"/>
    </source>
</evidence>
<dbReference type="EMBL" id="CALNXI010002140">
    <property type="protein sequence ID" value="CAH3183618.1"/>
    <property type="molecule type" value="Genomic_DNA"/>
</dbReference>
<dbReference type="PANTHER" id="PTHR28633">
    <property type="entry name" value="HERMANSKY-PUDLAK SYNDROME 3 PROTEIN"/>
    <property type="match status" value="1"/>
</dbReference>
<feature type="region of interest" description="Disordered" evidence="1">
    <location>
        <begin position="30"/>
        <end position="57"/>
    </location>
</feature>
<name>A0ABN8S1M9_9CNID</name>
<evidence type="ECO:0000256" key="1">
    <source>
        <dbReference type="SAM" id="MobiDB-lite"/>
    </source>
</evidence>
<dbReference type="InterPro" id="IPR017216">
    <property type="entry name" value="HPS3"/>
</dbReference>
<protein>
    <submittedName>
        <fullName evidence="2">Uncharacterized protein</fullName>
    </submittedName>
</protein>
<keyword evidence="3" id="KW-1185">Reference proteome</keyword>
<dbReference type="Proteomes" id="UP001159427">
    <property type="component" value="Unassembled WGS sequence"/>
</dbReference>
<reference evidence="2 3" key="1">
    <citation type="submission" date="2022-05" db="EMBL/GenBank/DDBJ databases">
        <authorList>
            <consortium name="Genoscope - CEA"/>
            <person name="William W."/>
        </authorList>
    </citation>
    <scope>NUCLEOTIDE SEQUENCE [LARGE SCALE GENOMIC DNA]</scope>
</reference>
<organism evidence="2 3">
    <name type="scientific">Porites evermanni</name>
    <dbReference type="NCBI Taxonomy" id="104178"/>
    <lineage>
        <taxon>Eukaryota</taxon>
        <taxon>Metazoa</taxon>
        <taxon>Cnidaria</taxon>
        <taxon>Anthozoa</taxon>
        <taxon>Hexacorallia</taxon>
        <taxon>Scleractinia</taxon>
        <taxon>Fungiina</taxon>
        <taxon>Poritidae</taxon>
        <taxon>Porites</taxon>
    </lineage>
</organism>
<evidence type="ECO:0000313" key="3">
    <source>
        <dbReference type="Proteomes" id="UP001159427"/>
    </source>
</evidence>
<feature type="compositionally biased region" description="Polar residues" evidence="1">
    <location>
        <begin position="48"/>
        <end position="57"/>
    </location>
</feature>
<proteinExistence type="predicted"/>